<dbReference type="PANTHER" id="PTHR43646">
    <property type="entry name" value="GLYCOSYLTRANSFERASE"/>
    <property type="match status" value="1"/>
</dbReference>
<proteinExistence type="predicted"/>
<dbReference type="Gene3D" id="3.90.550.10">
    <property type="entry name" value="Spore Coat Polysaccharide Biosynthesis Protein SpsA, Chain A"/>
    <property type="match status" value="1"/>
</dbReference>
<keyword evidence="2" id="KW-0808">Transferase</keyword>
<dbReference type="InterPro" id="IPR029044">
    <property type="entry name" value="Nucleotide-diphossugar_trans"/>
</dbReference>
<organism evidence="2 3">
    <name type="scientific">Nocardiopsis gilva YIM 90087</name>
    <dbReference type="NCBI Taxonomy" id="1235441"/>
    <lineage>
        <taxon>Bacteria</taxon>
        <taxon>Bacillati</taxon>
        <taxon>Actinomycetota</taxon>
        <taxon>Actinomycetes</taxon>
        <taxon>Streptosporangiales</taxon>
        <taxon>Nocardiopsidaceae</taxon>
        <taxon>Nocardiopsis</taxon>
    </lineage>
</organism>
<dbReference type="PANTHER" id="PTHR43646:SF6">
    <property type="entry name" value="PRE-MYCOFACTOCIN GLYCOSYLTRANSFERASE"/>
    <property type="match status" value="1"/>
</dbReference>
<dbReference type="EMBL" id="CP022753">
    <property type="protein sequence ID" value="ASU85084.1"/>
    <property type="molecule type" value="Genomic_DNA"/>
</dbReference>
<dbReference type="Pfam" id="PF00535">
    <property type="entry name" value="Glycos_transf_2"/>
    <property type="match status" value="1"/>
</dbReference>
<evidence type="ECO:0000259" key="1">
    <source>
        <dbReference type="Pfam" id="PF00535"/>
    </source>
</evidence>
<gene>
    <name evidence="2" type="primary">mftF</name>
    <name evidence="2" type="ORF">CDO52_21850</name>
</gene>
<dbReference type="Proteomes" id="UP000215005">
    <property type="component" value="Chromosome"/>
</dbReference>
<protein>
    <submittedName>
        <fullName evidence="2">Mycofactocin system glycosyltransferase</fullName>
    </submittedName>
</protein>
<evidence type="ECO:0000313" key="2">
    <source>
        <dbReference type="EMBL" id="ASU85084.1"/>
    </source>
</evidence>
<keyword evidence="3" id="KW-1185">Reference proteome</keyword>
<reference evidence="2 3" key="1">
    <citation type="submission" date="2017-08" db="EMBL/GenBank/DDBJ databases">
        <title>The complete genome sequence of Nocardiopsis gilva YIM 90087.</title>
        <authorList>
            <person name="Yin M."/>
            <person name="Tang S."/>
        </authorList>
    </citation>
    <scope>NUCLEOTIDE SEQUENCE [LARGE SCALE GENOMIC DNA]</scope>
    <source>
        <strain evidence="2 3">YIM 90087</strain>
    </source>
</reference>
<dbReference type="AlphaFoldDB" id="A0A223SAD0"/>
<dbReference type="GO" id="GO:0016740">
    <property type="term" value="F:transferase activity"/>
    <property type="evidence" value="ECO:0007669"/>
    <property type="project" value="UniProtKB-KW"/>
</dbReference>
<accession>A0A223SAD0</accession>
<dbReference type="RefSeq" id="WP_094932652.1">
    <property type="nucleotide sequence ID" value="NZ_CP022753.1"/>
</dbReference>
<dbReference type="NCBIfam" id="TIGR03965">
    <property type="entry name" value="mycofact_glyco"/>
    <property type="match status" value="1"/>
</dbReference>
<name>A0A223SAD0_9ACTN</name>
<dbReference type="KEGG" id="ngv:CDO52_21850"/>
<sequence>MSPSPTSVPLPEGFGVRLDRRVRVIDSGRVVIGGSPTRVMRLSATGARAVWRWRGGQSPRGKGERALARRLVATGVAHPCVDALTRPPGRVTVVIPVRDRARQLARLLARLRETAPSTPVLVVDDASAAPEVTGNISQRFGAEIVYRTERGGAAAARNTGLERCDTEFVAFLDSDCVPEPGWLDRTLAHLTDPVVAAAAPRILALDSGDDGALAHFEAVRSPLDMGADPAGVVPGGPVAYVPSAALVVRREACPGGFDADMPVGEDVDLIWRLTDAGWAVRYEPTATVRHDHRLRLGALLARRFDYGTSAGPLAVRHGERVAPAVLSPWSATILGLALFGKPTEAAALTVAAIGLLARRMSGIRSPVPEAARMVGLGTLGSARGVLTAMGRVWTPAVLAAGALVAVRSPRVAALAGGALALPHLLEWRRSRPRLDPARWTALCVAADAAYGAGVWRGAIRERTVVPLLPRLSTARSHLRLDAAATTQRSTPATKGC</sequence>
<evidence type="ECO:0000313" key="3">
    <source>
        <dbReference type="Proteomes" id="UP000215005"/>
    </source>
</evidence>
<dbReference type="SUPFAM" id="SSF53448">
    <property type="entry name" value="Nucleotide-diphospho-sugar transferases"/>
    <property type="match status" value="1"/>
</dbReference>
<feature type="domain" description="Glycosyltransferase 2-like" evidence="1">
    <location>
        <begin position="92"/>
        <end position="204"/>
    </location>
</feature>
<dbReference type="InterPro" id="IPR023981">
    <property type="entry name" value="MftF"/>
</dbReference>
<dbReference type="InterPro" id="IPR001173">
    <property type="entry name" value="Glyco_trans_2-like"/>
</dbReference>